<name>A0A7L2RV11_9PASS</name>
<evidence type="ECO:0000313" key="4">
    <source>
        <dbReference type="EMBL" id="NXS13049.1"/>
    </source>
</evidence>
<dbReference type="InterPro" id="IPR013087">
    <property type="entry name" value="Znf_C2H2_type"/>
</dbReference>
<dbReference type="PROSITE" id="PS00028">
    <property type="entry name" value="ZINC_FINGER_C2H2_1"/>
    <property type="match status" value="1"/>
</dbReference>
<feature type="non-terminal residue" evidence="4">
    <location>
        <position position="1"/>
    </location>
</feature>
<comment type="caution">
    <text evidence="4">The sequence shown here is derived from an EMBL/GenBank/DDBJ whole genome shotgun (WGS) entry which is preliminary data.</text>
</comment>
<dbReference type="SUPFAM" id="SSF57667">
    <property type="entry name" value="beta-beta-alpha zinc fingers"/>
    <property type="match status" value="1"/>
</dbReference>
<dbReference type="Proteomes" id="UP000560066">
    <property type="component" value="Unassembled WGS sequence"/>
</dbReference>
<gene>
    <name evidence="4" type="primary">Znf777_2</name>
    <name evidence="4" type="ORF">NEOCOR_R09913</name>
</gene>
<evidence type="ECO:0000256" key="2">
    <source>
        <dbReference type="SAM" id="MobiDB-lite"/>
    </source>
</evidence>
<dbReference type="AlphaFoldDB" id="A0A7L2RV11"/>
<organism evidence="4 5">
    <name type="scientific">Neodrepanis coruscans</name>
    <name type="common">wattled asity</name>
    <dbReference type="NCBI Taxonomy" id="254563"/>
    <lineage>
        <taxon>Eukaryota</taxon>
        <taxon>Metazoa</taxon>
        <taxon>Chordata</taxon>
        <taxon>Craniata</taxon>
        <taxon>Vertebrata</taxon>
        <taxon>Euteleostomi</taxon>
        <taxon>Archelosauria</taxon>
        <taxon>Archosauria</taxon>
        <taxon>Dinosauria</taxon>
        <taxon>Saurischia</taxon>
        <taxon>Theropoda</taxon>
        <taxon>Coelurosauria</taxon>
        <taxon>Aves</taxon>
        <taxon>Neognathae</taxon>
        <taxon>Neoaves</taxon>
        <taxon>Telluraves</taxon>
        <taxon>Australaves</taxon>
        <taxon>Passeriformes</taxon>
        <taxon>Philepittidae</taxon>
        <taxon>Neodrepanis</taxon>
    </lineage>
</organism>
<dbReference type="Gene3D" id="3.30.160.60">
    <property type="entry name" value="Classic Zinc Finger"/>
    <property type="match status" value="1"/>
</dbReference>
<feature type="region of interest" description="Disordered" evidence="2">
    <location>
        <begin position="101"/>
        <end position="157"/>
    </location>
</feature>
<protein>
    <submittedName>
        <fullName evidence="4">ZN777 protein</fullName>
    </submittedName>
</protein>
<dbReference type="PROSITE" id="PS50157">
    <property type="entry name" value="ZINC_FINGER_C2H2_2"/>
    <property type="match status" value="2"/>
</dbReference>
<feature type="region of interest" description="Disordered" evidence="2">
    <location>
        <begin position="1"/>
        <end position="27"/>
    </location>
</feature>
<sequence length="252" mass="27321">VEESGSPAVSEKCLENPAPASAARAPGLLPGCSSPTFLAPLAFIALVPLEATAVPRDLSQLIPSPSFPLPMCCQEEVDQDHSEKFPADVEEGFPAEVPQEEVAAETLETPSEGLEEEKGLEQKNVKDSGNVGQDPMADVPEEPGKMDPGPGKPEEGSCVGQPAACQRNARGEFYSCPICRKNFLLEINLLMHQHSHNNWVPYVCVHCDRMFLTKKKIKRHLRAWAANGTCQPLDATACPSRTPSRPSQPQSW</sequence>
<feature type="non-terminal residue" evidence="4">
    <location>
        <position position="252"/>
    </location>
</feature>
<accession>A0A7L2RV11</accession>
<evidence type="ECO:0000313" key="5">
    <source>
        <dbReference type="Proteomes" id="UP000560066"/>
    </source>
</evidence>
<reference evidence="4 5" key="1">
    <citation type="submission" date="2019-09" db="EMBL/GenBank/DDBJ databases">
        <title>Bird 10,000 Genomes (B10K) Project - Family phase.</title>
        <authorList>
            <person name="Zhang G."/>
        </authorList>
    </citation>
    <scope>NUCLEOTIDE SEQUENCE [LARGE SCALE GENOMIC DNA]</scope>
    <source>
        <strain evidence="4">B10K-DU-002-79</strain>
    </source>
</reference>
<keyword evidence="1" id="KW-0863">Zinc-finger</keyword>
<dbReference type="GO" id="GO:0008270">
    <property type="term" value="F:zinc ion binding"/>
    <property type="evidence" value="ECO:0007669"/>
    <property type="project" value="UniProtKB-KW"/>
</dbReference>
<feature type="compositionally biased region" description="Basic and acidic residues" evidence="2">
    <location>
        <begin position="116"/>
        <end position="126"/>
    </location>
</feature>
<evidence type="ECO:0000256" key="1">
    <source>
        <dbReference type="PROSITE-ProRule" id="PRU00042"/>
    </source>
</evidence>
<dbReference type="OrthoDB" id="5411773at2759"/>
<dbReference type="InterPro" id="IPR036236">
    <property type="entry name" value="Znf_C2H2_sf"/>
</dbReference>
<feature type="domain" description="C2H2-type" evidence="3">
    <location>
        <begin position="202"/>
        <end position="232"/>
    </location>
</feature>
<dbReference type="EMBL" id="VYZS01318530">
    <property type="protein sequence ID" value="NXS13049.1"/>
    <property type="molecule type" value="Genomic_DNA"/>
</dbReference>
<keyword evidence="1" id="KW-0862">Zinc</keyword>
<proteinExistence type="predicted"/>
<dbReference type="SMART" id="SM00355">
    <property type="entry name" value="ZnF_C2H2"/>
    <property type="match status" value="2"/>
</dbReference>
<keyword evidence="5" id="KW-1185">Reference proteome</keyword>
<evidence type="ECO:0000259" key="3">
    <source>
        <dbReference type="PROSITE" id="PS50157"/>
    </source>
</evidence>
<feature type="domain" description="C2H2-type" evidence="3">
    <location>
        <begin position="174"/>
        <end position="201"/>
    </location>
</feature>
<keyword evidence="1" id="KW-0479">Metal-binding</keyword>